<feature type="region of interest" description="Disordered" evidence="1">
    <location>
        <begin position="1"/>
        <end position="75"/>
    </location>
</feature>
<dbReference type="AlphaFoldDB" id="A0A261F0N1"/>
<feature type="transmembrane region" description="Helical" evidence="2">
    <location>
        <begin position="103"/>
        <end position="121"/>
    </location>
</feature>
<feature type="compositionally biased region" description="Basic and acidic residues" evidence="1">
    <location>
        <begin position="49"/>
        <end position="71"/>
    </location>
</feature>
<keyword evidence="2" id="KW-1133">Transmembrane helix</keyword>
<dbReference type="RefSeq" id="WP_094660170.1">
    <property type="nucleotide sequence ID" value="NZ_MWWR01000003.1"/>
</dbReference>
<evidence type="ECO:0000256" key="2">
    <source>
        <dbReference type="SAM" id="Phobius"/>
    </source>
</evidence>
<dbReference type="OrthoDB" id="5194448at2"/>
<evidence type="ECO:0000313" key="3">
    <source>
        <dbReference type="EMBL" id="OZG52648.1"/>
    </source>
</evidence>
<name>A0A261F0N1_9BIFI</name>
<dbReference type="InterPro" id="IPR021403">
    <property type="entry name" value="DUF3043"/>
</dbReference>
<keyword evidence="4" id="KW-1185">Reference proteome</keyword>
<evidence type="ECO:0000313" key="4">
    <source>
        <dbReference type="Proteomes" id="UP000216725"/>
    </source>
</evidence>
<evidence type="ECO:0008006" key="5">
    <source>
        <dbReference type="Google" id="ProtNLM"/>
    </source>
</evidence>
<dbReference type="EMBL" id="MWWR01000003">
    <property type="protein sequence ID" value="OZG52648.1"/>
    <property type="molecule type" value="Genomic_DNA"/>
</dbReference>
<organism evidence="3 4">
    <name type="scientific">Pseudoscardovia radai</name>
    <dbReference type="NCBI Taxonomy" id="987066"/>
    <lineage>
        <taxon>Bacteria</taxon>
        <taxon>Bacillati</taxon>
        <taxon>Actinomycetota</taxon>
        <taxon>Actinomycetes</taxon>
        <taxon>Bifidobacteriales</taxon>
        <taxon>Bifidobacteriaceae</taxon>
        <taxon>Pseudoscardovia</taxon>
    </lineage>
</organism>
<reference evidence="3 4" key="1">
    <citation type="journal article" date="2017" name="BMC Genomics">
        <title>Comparative genomic and phylogenomic analyses of the Bifidobacteriaceae family.</title>
        <authorList>
            <person name="Lugli G.A."/>
            <person name="Milani C."/>
            <person name="Turroni F."/>
            <person name="Duranti S."/>
            <person name="Mancabelli L."/>
            <person name="Mangifesta M."/>
            <person name="Ferrario C."/>
            <person name="Modesto M."/>
            <person name="Mattarelli P."/>
            <person name="Jiri K."/>
            <person name="van Sinderen D."/>
            <person name="Ventura M."/>
        </authorList>
    </citation>
    <scope>NUCLEOTIDE SEQUENCE [LARGE SCALE GENOMIC DNA]</scope>
    <source>
        <strain evidence="3 4">DSM 24742</strain>
    </source>
</reference>
<dbReference type="Proteomes" id="UP000216725">
    <property type="component" value="Unassembled WGS sequence"/>
</dbReference>
<feature type="transmembrane region" description="Helical" evidence="2">
    <location>
        <begin position="127"/>
        <end position="151"/>
    </location>
</feature>
<accession>A0A261F0N1</accession>
<sequence>MAHNKTSDTSDNADSLASPAAAGTTPGKGRPTPKRKDAQKASLRPLVPADRKAAKKAERAKAREKQDREYQAMETGDVQHMPTSERIPWRIYVRDYVDARRNLGEWFMPIVFIALIASMIVQRWSPVAAFVLMIVVYVYLLAVIIDAVLMWRSLKKKLVAKYGDKAVAKGQRTGLYAWTRALQIRAWRMPKPRYKKHGNWPA</sequence>
<dbReference type="Pfam" id="PF11241">
    <property type="entry name" value="DUF3043"/>
    <property type="match status" value="1"/>
</dbReference>
<proteinExistence type="predicted"/>
<keyword evidence="2" id="KW-0472">Membrane</keyword>
<protein>
    <recommendedName>
        <fullName evidence="5">DUF3043 domain-containing protein</fullName>
    </recommendedName>
</protein>
<keyword evidence="2" id="KW-0812">Transmembrane</keyword>
<comment type="caution">
    <text evidence="3">The sequence shown here is derived from an EMBL/GenBank/DDBJ whole genome shotgun (WGS) entry which is preliminary data.</text>
</comment>
<gene>
    <name evidence="3" type="ORF">PSRA_0380</name>
</gene>
<evidence type="ECO:0000256" key="1">
    <source>
        <dbReference type="SAM" id="MobiDB-lite"/>
    </source>
</evidence>